<keyword evidence="2 5" id="KW-0808">Transferase</keyword>
<reference evidence="5 6" key="1">
    <citation type="submission" date="2019-03" db="EMBL/GenBank/DDBJ databases">
        <title>Genomic Encyclopedia of Type Strains, Phase IV (KMG-IV): sequencing the most valuable type-strain genomes for metagenomic binning, comparative biology and taxonomic classification.</title>
        <authorList>
            <person name="Goeker M."/>
        </authorList>
    </citation>
    <scope>NUCLEOTIDE SEQUENCE [LARGE SCALE GENOMIC DNA]</scope>
    <source>
        <strain evidence="5 6">DSM 45775</strain>
    </source>
</reference>
<dbReference type="InterPro" id="IPR029063">
    <property type="entry name" value="SAM-dependent_MTases_sf"/>
</dbReference>
<dbReference type="RefSeq" id="WP_133824526.1">
    <property type="nucleotide sequence ID" value="NZ_BAABHR010000046.1"/>
</dbReference>
<dbReference type="Proteomes" id="UP000295705">
    <property type="component" value="Unassembled WGS sequence"/>
</dbReference>
<gene>
    <name evidence="5" type="ORF">EV188_101372</name>
</gene>
<dbReference type="PANTHER" id="PTHR43712">
    <property type="entry name" value="PUTATIVE (AFU_ORTHOLOGUE AFUA_4G14580)-RELATED"/>
    <property type="match status" value="1"/>
</dbReference>
<dbReference type="GO" id="GO:0008171">
    <property type="term" value="F:O-methyltransferase activity"/>
    <property type="evidence" value="ECO:0007669"/>
    <property type="project" value="InterPro"/>
</dbReference>
<keyword evidence="1 5" id="KW-0489">Methyltransferase</keyword>
<comment type="caution">
    <text evidence="5">The sequence shown here is derived from an EMBL/GenBank/DDBJ whole genome shotgun (WGS) entry which is preliminary data.</text>
</comment>
<organism evidence="5 6">
    <name type="scientific">Actinomycetospora succinea</name>
    <dbReference type="NCBI Taxonomy" id="663603"/>
    <lineage>
        <taxon>Bacteria</taxon>
        <taxon>Bacillati</taxon>
        <taxon>Actinomycetota</taxon>
        <taxon>Actinomycetes</taxon>
        <taxon>Pseudonocardiales</taxon>
        <taxon>Pseudonocardiaceae</taxon>
        <taxon>Actinomycetospora</taxon>
    </lineage>
</organism>
<dbReference type="InterPro" id="IPR001077">
    <property type="entry name" value="COMT_C"/>
</dbReference>
<evidence type="ECO:0000313" key="5">
    <source>
        <dbReference type="EMBL" id="TDQ65123.1"/>
    </source>
</evidence>
<dbReference type="Gene3D" id="3.40.50.150">
    <property type="entry name" value="Vaccinia Virus protein VP39"/>
    <property type="match status" value="1"/>
</dbReference>
<dbReference type="InterPro" id="IPR036388">
    <property type="entry name" value="WH-like_DNA-bd_sf"/>
</dbReference>
<dbReference type="InterPro" id="IPR016461">
    <property type="entry name" value="COMT-like"/>
</dbReference>
<sequence>MLDPTALYRLRDGAYATDLIIAAVCDDLFAWLARHGPVPAAGLREAMGWAERPADVLLTLCAAHGLVDRFVEADDLVSVSDLARWHLTHETSFDLRPYFGSLAERPAVAEFAEVLRTDRPAAWASAAGERDWSGRLDDPRFAQRITAAMDARGAFLAPSVARALHDLPIERLLDVGGSSGIYAMALLEDRPAATATVVERPPVDEAARTLLAERGAGGRIDVVTANMFADPWPPGCDVHLLSQVLHDWDLARVERLVQRSFDALAPGGRLVDVDAHVDGRRTGPRPVAEYSALLMHSTPGKCWSVTELADVARRAGFAGVEVRDCAADRSALVFTKPA</sequence>
<dbReference type="AlphaFoldDB" id="A0A4R6VMF8"/>
<feature type="domain" description="O-methyltransferase C-terminal" evidence="4">
    <location>
        <begin position="111"/>
        <end position="318"/>
    </location>
</feature>
<dbReference type="Gene3D" id="1.10.10.10">
    <property type="entry name" value="Winged helix-like DNA-binding domain superfamily/Winged helix DNA-binding domain"/>
    <property type="match status" value="1"/>
</dbReference>
<dbReference type="Pfam" id="PF00891">
    <property type="entry name" value="Methyltransf_2"/>
    <property type="match status" value="1"/>
</dbReference>
<name>A0A4R6VMF8_9PSEU</name>
<dbReference type="OrthoDB" id="3804952at2"/>
<evidence type="ECO:0000313" key="6">
    <source>
        <dbReference type="Proteomes" id="UP000295705"/>
    </source>
</evidence>
<evidence type="ECO:0000256" key="1">
    <source>
        <dbReference type="ARBA" id="ARBA00022603"/>
    </source>
</evidence>
<dbReference type="PANTHER" id="PTHR43712:SF2">
    <property type="entry name" value="O-METHYLTRANSFERASE CICE"/>
    <property type="match status" value="1"/>
</dbReference>
<keyword evidence="6" id="KW-1185">Reference proteome</keyword>
<evidence type="ECO:0000256" key="2">
    <source>
        <dbReference type="ARBA" id="ARBA00022679"/>
    </source>
</evidence>
<keyword evidence="3" id="KW-0949">S-adenosyl-L-methionine</keyword>
<evidence type="ECO:0000259" key="4">
    <source>
        <dbReference type="Pfam" id="PF00891"/>
    </source>
</evidence>
<protein>
    <submittedName>
        <fullName evidence="5">O-methyltransferase</fullName>
    </submittedName>
</protein>
<dbReference type="SUPFAM" id="SSF53335">
    <property type="entry name" value="S-adenosyl-L-methionine-dependent methyltransferases"/>
    <property type="match status" value="1"/>
</dbReference>
<accession>A0A4R6VMF8</accession>
<dbReference type="PROSITE" id="PS51683">
    <property type="entry name" value="SAM_OMT_II"/>
    <property type="match status" value="1"/>
</dbReference>
<dbReference type="CDD" id="cd02440">
    <property type="entry name" value="AdoMet_MTases"/>
    <property type="match status" value="1"/>
</dbReference>
<evidence type="ECO:0000256" key="3">
    <source>
        <dbReference type="ARBA" id="ARBA00022691"/>
    </source>
</evidence>
<proteinExistence type="predicted"/>
<dbReference type="GO" id="GO:0032259">
    <property type="term" value="P:methylation"/>
    <property type="evidence" value="ECO:0007669"/>
    <property type="project" value="UniProtKB-KW"/>
</dbReference>
<dbReference type="EMBL" id="SNYO01000001">
    <property type="protein sequence ID" value="TDQ65123.1"/>
    <property type="molecule type" value="Genomic_DNA"/>
</dbReference>